<protein>
    <recommendedName>
        <fullName evidence="3">Retrotransposon gag domain-containing protein</fullName>
    </recommendedName>
</protein>
<name>A0A653D4X8_CALMS</name>
<organism evidence="1 2">
    <name type="scientific">Callosobruchus maculatus</name>
    <name type="common">Southern cowpea weevil</name>
    <name type="synonym">Pulse bruchid</name>
    <dbReference type="NCBI Taxonomy" id="64391"/>
    <lineage>
        <taxon>Eukaryota</taxon>
        <taxon>Metazoa</taxon>
        <taxon>Ecdysozoa</taxon>
        <taxon>Arthropoda</taxon>
        <taxon>Hexapoda</taxon>
        <taxon>Insecta</taxon>
        <taxon>Pterygota</taxon>
        <taxon>Neoptera</taxon>
        <taxon>Endopterygota</taxon>
        <taxon>Coleoptera</taxon>
        <taxon>Polyphaga</taxon>
        <taxon>Cucujiformia</taxon>
        <taxon>Chrysomeloidea</taxon>
        <taxon>Chrysomelidae</taxon>
        <taxon>Bruchinae</taxon>
        <taxon>Bruchini</taxon>
        <taxon>Callosobruchus</taxon>
    </lineage>
</organism>
<dbReference type="InterPro" id="IPR035892">
    <property type="entry name" value="C2_domain_sf"/>
</dbReference>
<dbReference type="OrthoDB" id="10059618at2759"/>
<dbReference type="Proteomes" id="UP000410492">
    <property type="component" value="Unassembled WGS sequence"/>
</dbReference>
<keyword evidence="2" id="KW-1185">Reference proteome</keyword>
<sequence length="157" mass="17983">MQFENIARMNNWSNEEKACVLTSMLRDSAAAILENLCSSDLRDYDKITSALKLRFGDAHLTELLHGQLHNRTQQAKEDLTTFAYEVQSLAKRAFTFDWPIGRPVEEDELLLIELFSRSRLFADKLIGSYRLILEGVVKEKNVTVCDSLFDVNNKVLP</sequence>
<evidence type="ECO:0000313" key="1">
    <source>
        <dbReference type="EMBL" id="VEN55155.1"/>
    </source>
</evidence>
<evidence type="ECO:0000313" key="2">
    <source>
        <dbReference type="Proteomes" id="UP000410492"/>
    </source>
</evidence>
<proteinExistence type="predicted"/>
<accession>A0A653D4X8</accession>
<reference evidence="1 2" key="1">
    <citation type="submission" date="2019-01" db="EMBL/GenBank/DDBJ databases">
        <authorList>
            <person name="Sayadi A."/>
        </authorList>
    </citation>
    <scope>NUCLEOTIDE SEQUENCE [LARGE SCALE GENOMIC DNA]</scope>
</reference>
<dbReference type="Gene3D" id="2.60.40.150">
    <property type="entry name" value="C2 domain"/>
    <property type="match status" value="1"/>
</dbReference>
<gene>
    <name evidence="1" type="ORF">CALMAC_LOCUS14416</name>
</gene>
<dbReference type="PANTHER" id="PTHR45823">
    <property type="entry name" value="T-SNARE COILED-COIL HOMOLOGY DOMAIN-CONTAINING PROTEIN"/>
    <property type="match status" value="1"/>
</dbReference>
<feature type="non-terminal residue" evidence="1">
    <location>
        <position position="157"/>
    </location>
</feature>
<dbReference type="AlphaFoldDB" id="A0A653D4X8"/>
<dbReference type="EMBL" id="CAACVG010010159">
    <property type="protein sequence ID" value="VEN55155.1"/>
    <property type="molecule type" value="Genomic_DNA"/>
</dbReference>
<dbReference type="PANTHER" id="PTHR45823:SF1">
    <property type="entry name" value="T-SNARE COILED-COIL HOMOLOGY DOMAIN-CONTAINING PROTEIN"/>
    <property type="match status" value="1"/>
</dbReference>
<evidence type="ECO:0008006" key="3">
    <source>
        <dbReference type="Google" id="ProtNLM"/>
    </source>
</evidence>